<evidence type="ECO:0000256" key="2">
    <source>
        <dbReference type="ARBA" id="ARBA00022670"/>
    </source>
</evidence>
<evidence type="ECO:0000313" key="8">
    <source>
        <dbReference type="EMBL" id="QNK00482.1"/>
    </source>
</evidence>
<dbReference type="RefSeq" id="WP_187055955.1">
    <property type="nucleotide sequence ID" value="NZ_CP060412.1"/>
</dbReference>
<name>A0A7G8Q124_9GAMM</name>
<gene>
    <name evidence="8" type="ORF">H8F01_15425</name>
</gene>
<evidence type="ECO:0000256" key="1">
    <source>
        <dbReference type="ARBA" id="ARBA00022438"/>
    </source>
</evidence>
<organism evidence="8 9">
    <name type="scientific">Dyella telluris</name>
    <dbReference type="NCBI Taxonomy" id="2763498"/>
    <lineage>
        <taxon>Bacteria</taxon>
        <taxon>Pseudomonadati</taxon>
        <taxon>Pseudomonadota</taxon>
        <taxon>Gammaproteobacteria</taxon>
        <taxon>Lysobacterales</taxon>
        <taxon>Rhodanobacteraceae</taxon>
        <taxon>Dyella</taxon>
    </lineage>
</organism>
<evidence type="ECO:0000256" key="4">
    <source>
        <dbReference type="ARBA" id="ARBA00022729"/>
    </source>
</evidence>
<dbReference type="GO" id="GO:0006508">
    <property type="term" value="P:proteolysis"/>
    <property type="evidence" value="ECO:0007669"/>
    <property type="project" value="UniProtKB-KW"/>
</dbReference>
<evidence type="ECO:0000256" key="6">
    <source>
        <dbReference type="ARBA" id="ARBA00022833"/>
    </source>
</evidence>
<reference evidence="8 9" key="1">
    <citation type="submission" date="2020-08" db="EMBL/GenBank/DDBJ databases">
        <title>Dyella sp. G9 isolated from forest soil.</title>
        <authorList>
            <person name="Fu J."/>
            <person name="Qiu L."/>
        </authorList>
    </citation>
    <scope>NUCLEOTIDE SEQUENCE [LARGE SCALE GENOMIC DNA]</scope>
    <source>
        <strain evidence="8 9">G9</strain>
    </source>
</reference>
<dbReference type="SUPFAM" id="SSF52025">
    <property type="entry name" value="PA domain"/>
    <property type="match status" value="1"/>
</dbReference>
<dbReference type="Gene3D" id="3.50.30.30">
    <property type="match status" value="1"/>
</dbReference>
<dbReference type="Gene3D" id="3.40.630.10">
    <property type="entry name" value="Zn peptidases"/>
    <property type="match status" value="1"/>
</dbReference>
<sequence length="526" mass="56649">MNSGNDGTADAALPSYDNFSPGIVLGDVTQHVKVLSSNALLGRTVGGTPEQRTVDYIIQQYKRIGLEPGNNGQWLQSVPYVATTLQHAGTTTLDVHGKNGATSLAFGKDMVVGTLDEQAHSTLTSSPLVFVGYGIHAPGEHWNDYADASVKGKTVIILVNDPGWANQDPALFHGREYTYFGRWNYKFEEAARQGASAAFIVHDTDAAGYPWSPVRQSWSIARFDLPKTDEGAPRLPVAGWLTTDAARRLFAQAGADFDALKQQAGQRGFAAVSLDATLDTAFDSSIVRGESHNVVAKVTGTRRPDETIVYSAHWDHVAAAGEPAHGTVDNATGVAGLLEIAEAFAHRAPKPHRSIMFIATTLDESGLIGSRYYVQHPLVPLAHTVADINLDMLPVNGPASALAVIGFGQSQLDDYLVDAAHAQRRRVTPDLTPEKGFFFRSDQLSFARAGVPVLYARSAATQPDAAPSAGDAPGVQDAFDPHWNLNGTVEDVRALFMVGSRLSMEDTYPQWKPGSDYRRPESMQGL</sequence>
<keyword evidence="2" id="KW-0645">Protease</keyword>
<dbReference type="InterPro" id="IPR046450">
    <property type="entry name" value="PA_dom_sf"/>
</dbReference>
<keyword evidence="5" id="KW-0378">Hydrolase</keyword>
<dbReference type="PANTHER" id="PTHR12147">
    <property type="entry name" value="METALLOPEPTIDASE M28 FAMILY MEMBER"/>
    <property type="match status" value="1"/>
</dbReference>
<accession>A0A7G8Q124</accession>
<dbReference type="PANTHER" id="PTHR12147:SF56">
    <property type="entry name" value="AMINOPEPTIDASE YDR415C-RELATED"/>
    <property type="match status" value="1"/>
</dbReference>
<dbReference type="AlphaFoldDB" id="A0A7G8Q124"/>
<dbReference type="SUPFAM" id="SSF53187">
    <property type="entry name" value="Zn-dependent exopeptidases"/>
    <property type="match status" value="1"/>
</dbReference>
<dbReference type="KEGG" id="dtl:H8F01_15425"/>
<dbReference type="GO" id="GO:0046872">
    <property type="term" value="F:metal ion binding"/>
    <property type="evidence" value="ECO:0007669"/>
    <property type="project" value="UniProtKB-KW"/>
</dbReference>
<dbReference type="InterPro" id="IPR007484">
    <property type="entry name" value="Peptidase_M28"/>
</dbReference>
<evidence type="ECO:0000313" key="9">
    <source>
        <dbReference type="Proteomes" id="UP000515873"/>
    </source>
</evidence>
<feature type="domain" description="Peptidase M28" evidence="7">
    <location>
        <begin position="293"/>
        <end position="460"/>
    </location>
</feature>
<evidence type="ECO:0000259" key="7">
    <source>
        <dbReference type="Pfam" id="PF04389"/>
    </source>
</evidence>
<keyword evidence="6" id="KW-0862">Zinc</keyword>
<evidence type="ECO:0000256" key="5">
    <source>
        <dbReference type="ARBA" id="ARBA00022801"/>
    </source>
</evidence>
<keyword evidence="3" id="KW-0479">Metal-binding</keyword>
<dbReference type="InterPro" id="IPR045175">
    <property type="entry name" value="M28_fam"/>
</dbReference>
<dbReference type="EMBL" id="CP060412">
    <property type="protein sequence ID" value="QNK00482.1"/>
    <property type="molecule type" value="Genomic_DNA"/>
</dbReference>
<proteinExistence type="predicted"/>
<keyword evidence="9" id="KW-1185">Reference proteome</keyword>
<evidence type="ECO:0000256" key="3">
    <source>
        <dbReference type="ARBA" id="ARBA00022723"/>
    </source>
</evidence>
<protein>
    <submittedName>
        <fullName evidence="8">M28 family peptidase</fullName>
    </submittedName>
</protein>
<dbReference type="Proteomes" id="UP000515873">
    <property type="component" value="Chromosome"/>
</dbReference>
<keyword evidence="4" id="KW-0732">Signal</keyword>
<dbReference type="GO" id="GO:0004177">
    <property type="term" value="F:aminopeptidase activity"/>
    <property type="evidence" value="ECO:0007669"/>
    <property type="project" value="UniProtKB-KW"/>
</dbReference>
<keyword evidence="1" id="KW-0031">Aminopeptidase</keyword>
<dbReference type="Pfam" id="PF04389">
    <property type="entry name" value="Peptidase_M28"/>
    <property type="match status" value="1"/>
</dbReference>
<dbReference type="GO" id="GO:0008235">
    <property type="term" value="F:metalloexopeptidase activity"/>
    <property type="evidence" value="ECO:0007669"/>
    <property type="project" value="InterPro"/>
</dbReference>